<keyword evidence="1" id="KW-1133">Transmembrane helix</keyword>
<dbReference type="AlphaFoldDB" id="A0A5E6RKG8"/>
<gene>
    <name evidence="2" type="ORF">PS673_01661</name>
</gene>
<dbReference type="Proteomes" id="UP000344274">
    <property type="component" value="Unassembled WGS sequence"/>
</dbReference>
<dbReference type="EMBL" id="CABVHB010000009">
    <property type="protein sequence ID" value="VVM68716.1"/>
    <property type="molecule type" value="Genomic_DNA"/>
</dbReference>
<organism evidence="2 3">
    <name type="scientific">Pseudomonas fluorescens</name>
    <dbReference type="NCBI Taxonomy" id="294"/>
    <lineage>
        <taxon>Bacteria</taxon>
        <taxon>Pseudomonadati</taxon>
        <taxon>Pseudomonadota</taxon>
        <taxon>Gammaproteobacteria</taxon>
        <taxon>Pseudomonadales</taxon>
        <taxon>Pseudomonadaceae</taxon>
        <taxon>Pseudomonas</taxon>
    </lineage>
</organism>
<feature type="transmembrane region" description="Helical" evidence="1">
    <location>
        <begin position="36"/>
        <end position="69"/>
    </location>
</feature>
<evidence type="ECO:0000313" key="2">
    <source>
        <dbReference type="EMBL" id="VVM68716.1"/>
    </source>
</evidence>
<proteinExistence type="predicted"/>
<sequence length="81" mass="8760">MFARVVIGLLIGLVAGFVEALGPSLSKRWQNISEVLISLLGLAFVVSSFMFGVIYGVMAIAEITIGFYAYSKAFRSKKAHS</sequence>
<reference evidence="2 3" key="1">
    <citation type="submission" date="2019-09" db="EMBL/GenBank/DDBJ databases">
        <authorList>
            <person name="Chandra G."/>
            <person name="Truman W A."/>
        </authorList>
    </citation>
    <scope>NUCLEOTIDE SEQUENCE [LARGE SCALE GENOMIC DNA]</scope>
    <source>
        <strain evidence="2">PS673</strain>
    </source>
</reference>
<evidence type="ECO:0000313" key="3">
    <source>
        <dbReference type="Proteomes" id="UP000344274"/>
    </source>
</evidence>
<name>A0A5E6RKG8_PSEFL</name>
<keyword evidence="1" id="KW-0812">Transmembrane</keyword>
<keyword evidence="1" id="KW-0472">Membrane</keyword>
<protein>
    <submittedName>
        <fullName evidence="2">Uncharacterized protein</fullName>
    </submittedName>
</protein>
<accession>A0A5E6RKG8</accession>
<evidence type="ECO:0000256" key="1">
    <source>
        <dbReference type="SAM" id="Phobius"/>
    </source>
</evidence>